<dbReference type="AlphaFoldDB" id="Q8WP36"/>
<proteinExistence type="evidence at transcript level"/>
<feature type="region of interest" description="Disordered" evidence="1">
    <location>
        <begin position="25"/>
        <end position="111"/>
    </location>
</feature>
<accession>Q8WP36</accession>
<evidence type="ECO:0000256" key="1">
    <source>
        <dbReference type="SAM" id="MobiDB-lite"/>
    </source>
</evidence>
<organism evidence="3">
    <name type="scientific">Suberites domuncula</name>
    <name type="common">Sponge</name>
    <dbReference type="NCBI Taxonomy" id="55567"/>
    <lineage>
        <taxon>Eukaryota</taxon>
        <taxon>Metazoa</taxon>
        <taxon>Porifera</taxon>
        <taxon>Demospongiae</taxon>
        <taxon>Heteroscleromorpha</taxon>
        <taxon>Suberitida</taxon>
        <taxon>Suberitidae</taxon>
        <taxon>Suberites</taxon>
    </lineage>
</organism>
<dbReference type="GO" id="GO:0005615">
    <property type="term" value="C:extracellular space"/>
    <property type="evidence" value="ECO:0007669"/>
    <property type="project" value="TreeGrafter"/>
</dbReference>
<dbReference type="EMBL" id="AJ252241">
    <property type="protein sequence ID" value="CAC81019.1"/>
    <property type="molecule type" value="mRNA"/>
</dbReference>
<feature type="signal peptide" evidence="2">
    <location>
        <begin position="1"/>
        <end position="23"/>
    </location>
</feature>
<reference evidence="3" key="1">
    <citation type="submission" date="2000-01" db="EMBL/GenBank/DDBJ databases">
        <title>Stimulation of protein (collagen) synthesis in sponge cells by a cardiac myotrophin-related molecule from Suberites domuncula.</title>
        <authorList>
            <person name="Krasko A."/>
            <person name="Pahler S."/>
            <person name="Schroeder H.C."/>
            <person name="Skorokhod A."/>
            <person name="Steffen R."/>
            <person name="Kruse M."/>
            <person name="Mueller I.M."/>
            <person name="Mueller W.E.G."/>
        </authorList>
    </citation>
    <scope>NUCLEOTIDE SEQUENCE</scope>
    <source>
        <strain evidence="3">Eukaryota</strain>
    </source>
</reference>
<evidence type="ECO:0000256" key="2">
    <source>
        <dbReference type="SAM" id="SignalP"/>
    </source>
</evidence>
<sequence length="282" mass="29553">MEPKTLLLFAAVTLLVMIVAISGQAIGPQGPRGLPGRDGRDGQPGSPGSDGQSGSPGRDGRDGLTGPQGVIGEPGPANGPQGPRGLQGTRGEPGSQGPAGQPGPTSGGVVYTRWGKSTCPSVAGTQLVYAGRAGGSEHRDAGAANHLCMPLDPEYTLQHRSGVQGSMYVYGTEYQSPIRGTDNHNVPCAVCSTSTRAQLLMIPAKTSCPTSWTREYYGYLMSQHRSHHPSMYECVDKDQESVPGSSANTNGALFYHVEATCNGMQCPPYNNYKELNCVVCTK</sequence>
<feature type="compositionally biased region" description="Low complexity" evidence="1">
    <location>
        <begin position="43"/>
        <end position="56"/>
    </location>
</feature>
<feature type="chain" id="PRO_5004315692" evidence="2">
    <location>
        <begin position="24"/>
        <end position="282"/>
    </location>
</feature>
<dbReference type="PANTHER" id="PTHR24024:SF18">
    <property type="entry name" value="SHORT-CHAIN COLLAGEN C4-LIKE"/>
    <property type="match status" value="1"/>
</dbReference>
<feature type="compositionally biased region" description="Low complexity" evidence="1">
    <location>
        <begin position="92"/>
        <end position="108"/>
    </location>
</feature>
<evidence type="ECO:0000313" key="3">
    <source>
        <dbReference type="EMBL" id="CAC81019.1"/>
    </source>
</evidence>
<gene>
    <name evidence="3" type="primary">Col</name>
</gene>
<dbReference type="PANTHER" id="PTHR24024">
    <property type="entry name" value="PULMONARY SURFACTANT-ASSOCIATED PROTEIN A"/>
    <property type="match status" value="1"/>
</dbReference>
<dbReference type="InterPro" id="IPR051077">
    <property type="entry name" value="Ca-dependent_lectin"/>
</dbReference>
<protein>
    <submittedName>
        <fullName evidence="3">Col protein</fullName>
    </submittedName>
</protein>
<dbReference type="Pfam" id="PF01391">
    <property type="entry name" value="Collagen"/>
    <property type="match status" value="1"/>
</dbReference>
<name>Q8WP36_SUBDO</name>
<dbReference type="InterPro" id="IPR008160">
    <property type="entry name" value="Collagen"/>
</dbReference>
<keyword evidence="2" id="KW-0732">Signal</keyword>